<keyword evidence="1" id="KW-0813">Transport</keyword>
<keyword evidence="9" id="KW-1185">Reference proteome</keyword>
<keyword evidence="6" id="KW-0472">Membrane</keyword>
<reference evidence="8" key="1">
    <citation type="journal article" date="2019" name="Phytopathology">
        <title>A Novel Group of Rhizobium tumorigenes-Like Agrobacteria Associated with Crown Gall Disease of Rhododendron and Blueberry.</title>
        <authorList>
            <person name="Kuzmanovic N."/>
            <person name="Behrens P."/>
            <person name="Idczak E."/>
            <person name="Wagner S."/>
            <person name="Gotz M."/>
            <person name="Sproer C."/>
            <person name="Bunk B."/>
            <person name="Overmann J."/>
            <person name="Smalla K."/>
        </authorList>
    </citation>
    <scope>NUCLEOTIDE SEQUENCE</scope>
    <source>
        <strain evidence="8">Rho-6.2</strain>
    </source>
</reference>
<dbReference type="Gene3D" id="3.40.50.300">
    <property type="entry name" value="P-loop containing nucleotide triphosphate hydrolases"/>
    <property type="match status" value="1"/>
</dbReference>
<dbReference type="InterPro" id="IPR003439">
    <property type="entry name" value="ABC_transporter-like_ATP-bd"/>
</dbReference>
<evidence type="ECO:0000256" key="1">
    <source>
        <dbReference type="ARBA" id="ARBA00022448"/>
    </source>
</evidence>
<dbReference type="EMBL" id="CP117267">
    <property type="protein sequence ID" value="WFS22631.1"/>
    <property type="molecule type" value="Genomic_DNA"/>
</dbReference>
<accession>A0ABY8IHH7</accession>
<name>A0ABY8IHH7_9HYPH</name>
<organism evidence="8 9">
    <name type="scientific">Rhizobium rhododendri</name>
    <dbReference type="NCBI Taxonomy" id="2506430"/>
    <lineage>
        <taxon>Bacteria</taxon>
        <taxon>Pseudomonadati</taxon>
        <taxon>Pseudomonadota</taxon>
        <taxon>Alphaproteobacteria</taxon>
        <taxon>Hyphomicrobiales</taxon>
        <taxon>Rhizobiaceae</taxon>
        <taxon>Rhizobium/Agrobacterium group</taxon>
        <taxon>Rhizobium</taxon>
    </lineage>
</organism>
<dbReference type="SUPFAM" id="SSF52540">
    <property type="entry name" value="P-loop containing nucleoside triphosphate hydrolases"/>
    <property type="match status" value="1"/>
</dbReference>
<keyword evidence="4 8" id="KW-0067">ATP-binding</keyword>
<keyword evidence="3" id="KW-0547">Nucleotide-binding</keyword>
<dbReference type="GO" id="GO:0005524">
    <property type="term" value="F:ATP binding"/>
    <property type="evidence" value="ECO:0007669"/>
    <property type="project" value="UniProtKB-KW"/>
</dbReference>
<dbReference type="InterPro" id="IPR050107">
    <property type="entry name" value="ABC_carbohydrate_import_ATPase"/>
</dbReference>
<proteinExistence type="predicted"/>
<evidence type="ECO:0000313" key="9">
    <source>
        <dbReference type="Proteomes" id="UP000318939"/>
    </source>
</evidence>
<evidence type="ECO:0000256" key="5">
    <source>
        <dbReference type="ARBA" id="ARBA00022967"/>
    </source>
</evidence>
<sequence length="93" mass="9525">MTSAPIIANAVTKRFGALTALDQASITLRRGEVSAIVGENGAGKSTLAKIIAGILPADQAAIISNGVPVATWSRREAVGAGIAFVPQNLSFRH</sequence>
<keyword evidence="2" id="KW-1003">Cell membrane</keyword>
<evidence type="ECO:0000256" key="4">
    <source>
        <dbReference type="ARBA" id="ARBA00022840"/>
    </source>
</evidence>
<dbReference type="Proteomes" id="UP000318939">
    <property type="component" value="Chromosome"/>
</dbReference>
<dbReference type="Pfam" id="PF00005">
    <property type="entry name" value="ABC_tran"/>
    <property type="match status" value="1"/>
</dbReference>
<evidence type="ECO:0000256" key="6">
    <source>
        <dbReference type="ARBA" id="ARBA00023136"/>
    </source>
</evidence>
<protein>
    <submittedName>
        <fullName evidence="8">ATP-binding cassette domain-containing protein</fullName>
    </submittedName>
</protein>
<evidence type="ECO:0000256" key="2">
    <source>
        <dbReference type="ARBA" id="ARBA00022475"/>
    </source>
</evidence>
<dbReference type="InterPro" id="IPR027417">
    <property type="entry name" value="P-loop_NTPase"/>
</dbReference>
<reference evidence="8" key="2">
    <citation type="journal article" date="2023" name="MicrobiologyOpen">
        <title>Genomics of the tumorigenes clade of the family Rhizobiaceae and description of Rhizobium rhododendri sp. nov.</title>
        <authorList>
            <person name="Kuzmanovic N."/>
            <person name="diCenzo G.C."/>
            <person name="Bunk B."/>
            <person name="Sproeer C."/>
            <person name="Fruehling A."/>
            <person name="Neumann-Schaal M."/>
            <person name="Overmann J."/>
            <person name="Smalla K."/>
        </authorList>
    </citation>
    <scope>NUCLEOTIDE SEQUENCE</scope>
    <source>
        <strain evidence="8">Rho-6.2</strain>
    </source>
</reference>
<gene>
    <name evidence="8" type="ORF">PR018_16085</name>
</gene>
<evidence type="ECO:0000256" key="3">
    <source>
        <dbReference type="ARBA" id="ARBA00022741"/>
    </source>
</evidence>
<keyword evidence="5" id="KW-1278">Translocase</keyword>
<evidence type="ECO:0000259" key="7">
    <source>
        <dbReference type="Pfam" id="PF00005"/>
    </source>
</evidence>
<dbReference type="PANTHER" id="PTHR43790:SF3">
    <property type="entry name" value="D-ALLOSE IMPORT ATP-BINDING PROTEIN ALSA-RELATED"/>
    <property type="match status" value="1"/>
</dbReference>
<feature type="domain" description="ABC transporter" evidence="7">
    <location>
        <begin position="21"/>
        <end position="90"/>
    </location>
</feature>
<evidence type="ECO:0000313" key="8">
    <source>
        <dbReference type="EMBL" id="WFS22631.1"/>
    </source>
</evidence>
<dbReference type="PANTHER" id="PTHR43790">
    <property type="entry name" value="CARBOHYDRATE TRANSPORT ATP-BINDING PROTEIN MG119-RELATED"/>
    <property type="match status" value="1"/>
</dbReference>